<dbReference type="GO" id="GO:0000139">
    <property type="term" value="C:Golgi membrane"/>
    <property type="evidence" value="ECO:0007669"/>
    <property type="project" value="UniProtKB-SubCell"/>
</dbReference>
<dbReference type="SUPFAM" id="SSF53448">
    <property type="entry name" value="Nucleotide-diphospho-sugar transferases"/>
    <property type="match status" value="1"/>
</dbReference>
<evidence type="ECO:0000256" key="2">
    <source>
        <dbReference type="ARBA" id="ARBA00008661"/>
    </source>
</evidence>
<keyword evidence="9 10" id="KW-0472">Membrane</keyword>
<dbReference type="AlphaFoldDB" id="A0AA39LPZ0"/>
<keyword evidence="6 10" id="KW-0735">Signal-anchor</keyword>
<evidence type="ECO:0000256" key="5">
    <source>
        <dbReference type="ARBA" id="ARBA00022692"/>
    </source>
</evidence>
<dbReference type="PANTHER" id="PTHR11214">
    <property type="entry name" value="BETA-1,3-N-ACETYLGLUCOSAMINYLTRANSFERASE"/>
    <property type="match status" value="1"/>
</dbReference>
<organism evidence="11 12">
    <name type="scientific">Steinernema hermaphroditum</name>
    <dbReference type="NCBI Taxonomy" id="289476"/>
    <lineage>
        <taxon>Eukaryota</taxon>
        <taxon>Metazoa</taxon>
        <taxon>Ecdysozoa</taxon>
        <taxon>Nematoda</taxon>
        <taxon>Chromadorea</taxon>
        <taxon>Rhabditida</taxon>
        <taxon>Tylenchina</taxon>
        <taxon>Panagrolaimomorpha</taxon>
        <taxon>Strongyloidoidea</taxon>
        <taxon>Steinernematidae</taxon>
        <taxon>Steinernema</taxon>
    </lineage>
</organism>
<dbReference type="Pfam" id="PF01762">
    <property type="entry name" value="Galactosyl_T"/>
    <property type="match status" value="1"/>
</dbReference>
<sequence length="346" mass="40925">MRPIVRWQCSHIGLGVLLLIVVVHISVLFAKTWWMQKCRQRDDRHWVNYGIHSLEQLNVPVMAQPLNWINFTLLQLPRFTCDGEPLNLVVIVHSAVTNTDRRNFMRREYFNKINQKHYNAKPIFVLGRSRVAESNELVRQEAASFGDILQIDVEENYHNITHKARAWIPYLKQNCGNMKYILKMDDDVMMDMQGLQILLDHYQLQKRLVLCRTFADGVVVRNPRSKWYLSREEYPIDNLGLYCQGMAYVFSGDLLRYMDGNLRKVQYLWMDDWYVTHGLLRAANAIFVDIGRHYVSINSEQELDSVAKGPYKKYRKLFGHFRPAERYPLAERVKIWSRLEDSTTCY</sequence>
<keyword evidence="7 10" id="KW-1133">Transmembrane helix</keyword>
<evidence type="ECO:0000256" key="4">
    <source>
        <dbReference type="ARBA" id="ARBA00022679"/>
    </source>
</evidence>
<keyword evidence="3 10" id="KW-0328">Glycosyltransferase</keyword>
<dbReference type="GO" id="GO:0016758">
    <property type="term" value="F:hexosyltransferase activity"/>
    <property type="evidence" value="ECO:0007669"/>
    <property type="project" value="InterPro"/>
</dbReference>
<dbReference type="EMBL" id="JAUCMV010000004">
    <property type="protein sequence ID" value="KAK0405377.1"/>
    <property type="molecule type" value="Genomic_DNA"/>
</dbReference>
<dbReference type="GO" id="GO:0006493">
    <property type="term" value="P:protein O-linked glycosylation"/>
    <property type="evidence" value="ECO:0007669"/>
    <property type="project" value="TreeGrafter"/>
</dbReference>
<dbReference type="InterPro" id="IPR002659">
    <property type="entry name" value="Glyco_trans_31"/>
</dbReference>
<gene>
    <name evidence="11" type="ORF">QR680_017954</name>
</gene>
<feature type="transmembrane region" description="Helical" evidence="10">
    <location>
        <begin position="12"/>
        <end position="34"/>
    </location>
</feature>
<dbReference type="InterPro" id="IPR029044">
    <property type="entry name" value="Nucleotide-diphossugar_trans"/>
</dbReference>
<reference evidence="11" key="1">
    <citation type="submission" date="2023-06" db="EMBL/GenBank/DDBJ databases">
        <title>Genomic analysis of the entomopathogenic nematode Steinernema hermaphroditum.</title>
        <authorList>
            <person name="Schwarz E.M."/>
            <person name="Heppert J.K."/>
            <person name="Baniya A."/>
            <person name="Schwartz H.T."/>
            <person name="Tan C.-H."/>
            <person name="Antoshechkin I."/>
            <person name="Sternberg P.W."/>
            <person name="Goodrich-Blair H."/>
            <person name="Dillman A.R."/>
        </authorList>
    </citation>
    <scope>NUCLEOTIDE SEQUENCE</scope>
    <source>
        <strain evidence="11">PS9179</strain>
        <tissue evidence="11">Whole animal</tissue>
    </source>
</reference>
<evidence type="ECO:0000256" key="8">
    <source>
        <dbReference type="ARBA" id="ARBA00023034"/>
    </source>
</evidence>
<name>A0AA39LPZ0_9BILA</name>
<comment type="caution">
    <text evidence="11">The sequence shown here is derived from an EMBL/GenBank/DDBJ whole genome shotgun (WGS) entry which is preliminary data.</text>
</comment>
<evidence type="ECO:0000313" key="12">
    <source>
        <dbReference type="Proteomes" id="UP001175271"/>
    </source>
</evidence>
<keyword evidence="12" id="KW-1185">Reference proteome</keyword>
<evidence type="ECO:0000256" key="10">
    <source>
        <dbReference type="RuleBase" id="RU363063"/>
    </source>
</evidence>
<comment type="similarity">
    <text evidence="2 10">Belongs to the glycosyltransferase 31 family.</text>
</comment>
<dbReference type="PANTHER" id="PTHR11214:SF364">
    <property type="entry name" value="HEXOSYLTRANSFERASE"/>
    <property type="match status" value="1"/>
</dbReference>
<keyword evidence="4" id="KW-0808">Transferase</keyword>
<evidence type="ECO:0000256" key="3">
    <source>
        <dbReference type="ARBA" id="ARBA00022676"/>
    </source>
</evidence>
<dbReference type="EC" id="2.4.1.-" evidence="10"/>
<evidence type="ECO:0000256" key="7">
    <source>
        <dbReference type="ARBA" id="ARBA00022989"/>
    </source>
</evidence>
<keyword evidence="5 10" id="KW-0812">Transmembrane</keyword>
<proteinExistence type="inferred from homology"/>
<evidence type="ECO:0000256" key="9">
    <source>
        <dbReference type="ARBA" id="ARBA00023136"/>
    </source>
</evidence>
<comment type="subcellular location">
    <subcellularLocation>
        <location evidence="1 10">Golgi apparatus membrane</location>
        <topology evidence="1 10">Single-pass type II membrane protein</topology>
    </subcellularLocation>
</comment>
<evidence type="ECO:0000313" key="11">
    <source>
        <dbReference type="EMBL" id="KAK0405377.1"/>
    </source>
</evidence>
<keyword evidence="8 10" id="KW-0333">Golgi apparatus</keyword>
<protein>
    <recommendedName>
        <fullName evidence="10">Hexosyltransferase</fullName>
        <ecNumber evidence="10">2.4.1.-</ecNumber>
    </recommendedName>
</protein>
<evidence type="ECO:0000256" key="6">
    <source>
        <dbReference type="ARBA" id="ARBA00022968"/>
    </source>
</evidence>
<evidence type="ECO:0000256" key="1">
    <source>
        <dbReference type="ARBA" id="ARBA00004323"/>
    </source>
</evidence>
<dbReference type="Gene3D" id="3.90.550.50">
    <property type="match status" value="1"/>
</dbReference>
<dbReference type="Proteomes" id="UP001175271">
    <property type="component" value="Unassembled WGS sequence"/>
</dbReference>
<accession>A0AA39LPZ0</accession>